<dbReference type="Gene3D" id="3.30.530.20">
    <property type="match status" value="1"/>
</dbReference>
<keyword evidence="4" id="KW-1185">Reference proteome</keyword>
<comment type="similarity">
    <text evidence="1">Belongs to the AHA1 family.</text>
</comment>
<dbReference type="AlphaFoldDB" id="A0A7Y8Y3W1"/>
<protein>
    <submittedName>
        <fullName evidence="3">SRPBCC domain-containing protein</fullName>
    </submittedName>
</protein>
<evidence type="ECO:0000313" key="4">
    <source>
        <dbReference type="Proteomes" id="UP000535020"/>
    </source>
</evidence>
<evidence type="ECO:0000313" key="3">
    <source>
        <dbReference type="EMBL" id="NYA72042.1"/>
    </source>
</evidence>
<feature type="domain" description="Activator of Hsp90 ATPase homologue 1/2-like C-terminal" evidence="2">
    <location>
        <begin position="16"/>
        <end position="133"/>
    </location>
</feature>
<dbReference type="CDD" id="cd08901">
    <property type="entry name" value="SRPBCC_CalC_Aha1-like_8"/>
    <property type="match status" value="1"/>
</dbReference>
<dbReference type="SUPFAM" id="SSF55961">
    <property type="entry name" value="Bet v1-like"/>
    <property type="match status" value="1"/>
</dbReference>
<dbReference type="InterPro" id="IPR023393">
    <property type="entry name" value="START-like_dom_sf"/>
</dbReference>
<dbReference type="Proteomes" id="UP000535020">
    <property type="component" value="Unassembled WGS sequence"/>
</dbReference>
<accession>A0A7Y8Y3W1</accession>
<dbReference type="RefSeq" id="WP_176006849.1">
    <property type="nucleotide sequence ID" value="NZ_JABWMI010000015.1"/>
</dbReference>
<name>A0A7Y8Y3W1_9FLAO</name>
<dbReference type="Pfam" id="PF08327">
    <property type="entry name" value="AHSA1"/>
    <property type="match status" value="1"/>
</dbReference>
<dbReference type="EMBL" id="JACBJI010000006">
    <property type="protein sequence ID" value="NYA72042.1"/>
    <property type="molecule type" value="Genomic_DNA"/>
</dbReference>
<organism evidence="3 4">
    <name type="scientific">Flavobacterium agri</name>
    <dbReference type="NCBI Taxonomy" id="2743471"/>
    <lineage>
        <taxon>Bacteria</taxon>
        <taxon>Pseudomonadati</taxon>
        <taxon>Bacteroidota</taxon>
        <taxon>Flavobacteriia</taxon>
        <taxon>Flavobacteriales</taxon>
        <taxon>Flavobacteriaceae</taxon>
        <taxon>Flavobacterium</taxon>
    </lineage>
</organism>
<evidence type="ECO:0000259" key="2">
    <source>
        <dbReference type="Pfam" id="PF08327"/>
    </source>
</evidence>
<gene>
    <name evidence="3" type="ORF">HZF10_14020</name>
</gene>
<sequence length="167" mass="19177">MDNTTYAGAQMKIRKPIAEVFNAFIDPEVTVNFWFTKSSGKLETGKTVVWEWEMYGVSTKVEAVEIVPNQKIAIRWGEPQTNVDFNFSELSDGSTYIDIKHYGFTEQADDLIAVIRDSTGGYTTVVDGLKAWLEHDINLNLILDKFPKKSRHIAKTRFNNFYRKTVR</sequence>
<evidence type="ECO:0000256" key="1">
    <source>
        <dbReference type="ARBA" id="ARBA00006817"/>
    </source>
</evidence>
<proteinExistence type="inferred from homology"/>
<comment type="caution">
    <text evidence="3">The sequence shown here is derived from an EMBL/GenBank/DDBJ whole genome shotgun (WGS) entry which is preliminary data.</text>
</comment>
<dbReference type="InterPro" id="IPR013538">
    <property type="entry name" value="ASHA1/2-like_C"/>
</dbReference>
<reference evidence="3 4" key="1">
    <citation type="submission" date="2020-07" db="EMBL/GenBank/DDBJ databases">
        <authorList>
            <person name="Sun Q."/>
        </authorList>
    </citation>
    <scope>NUCLEOTIDE SEQUENCE [LARGE SCALE GENOMIC DNA]</scope>
    <source>
        <strain evidence="3 4">MAH-1</strain>
    </source>
</reference>